<accession>E2JE48</accession>
<dbReference type="EMBL" id="HQ189519">
    <property type="protein sequence ID" value="ADM94781.1"/>
    <property type="molecule type" value="Genomic_DNA"/>
</dbReference>
<sequence length="126" mass="14388">MFHLSTKEWLSNEISSRGLSAPCLAADILVSSEWVLPNIELLDPLQFLQNVVSDINCRVSREWVFPKWAALSLALASTEREIPNVEPAVGLKLYLGQIRSIQYYSRFNTSLGFQYYETKVDISILY</sequence>
<evidence type="ECO:0000313" key="1">
    <source>
        <dbReference type="EMBL" id="ADM94781.1"/>
    </source>
</evidence>
<keyword evidence="2" id="KW-1185">Reference proteome</keyword>
<geneLocation type="mitochondrion" evidence="1"/>
<reference key="2">
    <citation type="journal article" date="2012" name="New Phytol.">
        <title>Comparative analysis of mitochondrial genomes of Rhizophagus irregularis - syn. Glomus irregulare - reveals a polymorphism induced by variability generating elements.</title>
        <authorList>
            <person name="Formey D."/>
            <person name="Moles M."/>
            <person name="Haouy A."/>
            <person name="Savelli B."/>
            <person name="Bouchez O."/>
            <person name="Becard G."/>
            <person name="Roux C."/>
        </authorList>
    </citation>
    <scope>NUCLEOTIDE SEQUENCE [LARGE SCALE GENOMIC DNA]</scope>
    <source>
        <strain>DAOM 181602 / DAOM 197198 / MUCL 43194</strain>
    </source>
</reference>
<gene>
    <name evidence="1" type="primary">orf126</name>
</gene>
<keyword evidence="1" id="KW-0496">Mitochondrion</keyword>
<dbReference type="RefSeq" id="YP_003875526.1">
    <property type="nucleotide sequence ID" value="NC_014489.1"/>
</dbReference>
<protein>
    <submittedName>
        <fullName evidence="1">Uncharacterized protein orf126</fullName>
    </submittedName>
</protein>
<organism>
    <name type="scientific">Rhizophagus irregularis (strain DAOM 181602 / DAOM 197198 / MUCL 43194)</name>
    <name type="common">Arbuscular mycorrhizal fungus</name>
    <name type="synonym">Glomus intraradices</name>
    <dbReference type="NCBI Taxonomy" id="747089"/>
    <lineage>
        <taxon>Eukaryota</taxon>
        <taxon>Fungi</taxon>
        <taxon>Fungi incertae sedis</taxon>
        <taxon>Mucoromycota</taxon>
        <taxon>Glomeromycotina</taxon>
        <taxon>Glomeromycetes</taxon>
        <taxon>Glomerales</taxon>
        <taxon>Glomeraceae</taxon>
        <taxon>Rhizophagus</taxon>
    </lineage>
</organism>
<evidence type="ECO:0000313" key="2">
    <source>
        <dbReference type="Proteomes" id="UP000018888"/>
    </source>
</evidence>
<dbReference type="AlphaFoldDB" id="E2JE48"/>
<name>E2JE48_RHIID</name>
<reference evidence="1" key="1">
    <citation type="submission" date="2010-08" db="EMBL/GenBank/DDBJ databases">
        <authorList>
            <person name="Lang B.F."/>
        </authorList>
    </citation>
    <scope>NUCLEOTIDE SEQUENCE [LARGE SCALE GENOMIC DNA]</scope>
    <source>
        <strain>DAOM 181602 / DAOM 197198 / MUCL 43194</strain>
        <strain evidence="1">DAOM-197198</strain>
    </source>
</reference>
<dbReference type="GeneID" id="9725831"/>
<dbReference type="Proteomes" id="UP000018888">
    <property type="component" value="Mitochondrion"/>
</dbReference>
<proteinExistence type="predicted"/>